<protein>
    <submittedName>
        <fullName evidence="2">Uncharacterized protein AT4g27390</fullName>
    </submittedName>
</protein>
<dbReference type="PANTHER" id="PTHR36785:SF1">
    <property type="entry name" value="OS05G0502500 PROTEIN"/>
    <property type="match status" value="1"/>
</dbReference>
<organism evidence="2">
    <name type="scientific">Arabidopsis thaliana</name>
    <name type="common">Mouse-ear cress</name>
    <dbReference type="NCBI Taxonomy" id="3702"/>
    <lineage>
        <taxon>Eukaryota</taxon>
        <taxon>Viridiplantae</taxon>
        <taxon>Streptophyta</taxon>
        <taxon>Embryophyta</taxon>
        <taxon>Tracheophyta</taxon>
        <taxon>Spermatophyta</taxon>
        <taxon>Magnoliopsida</taxon>
        <taxon>eudicotyledons</taxon>
        <taxon>Gunneridae</taxon>
        <taxon>Pentapetalae</taxon>
        <taxon>rosids</taxon>
        <taxon>malvids</taxon>
        <taxon>Brassicales</taxon>
        <taxon>Brassicaceae</taxon>
        <taxon>Camelineae</taxon>
        <taxon>Arabidopsis</taxon>
    </lineage>
</organism>
<dbReference type="PIR" id="T05763">
    <property type="entry name" value="T05763"/>
</dbReference>
<sequence>MASIPQIILCNFSIHDGFNKEPSNRLHAKRRSLAPSMLQTKLGLRACLIEHRQRQRVMGLGDIGMLASEKSLNRKRRVVRVRGLKFNGGDNNGNGRILGNLALAIGLTYLSMTGQLGWILDAIVSVWLIVVIVPILGLGAFFWWAQRDIVQSNCPNCGNEFQIFKSAMDDEVQLCPFCTQPFSGKGSSTAVVDIEAEVTDAD</sequence>
<gene>
    <name evidence="2" type="ordered locus">At4g27390</name>
</gene>
<evidence type="ECO:0000313" key="3">
    <source>
        <dbReference type="EMBL" id="CAB81389.1"/>
    </source>
</evidence>
<dbReference type="PANTHER" id="PTHR36785">
    <property type="entry name" value="OS05G0502500 PROTEIN"/>
    <property type="match status" value="1"/>
</dbReference>
<feature type="transmembrane region" description="Helical" evidence="1">
    <location>
        <begin position="101"/>
        <end position="120"/>
    </location>
</feature>
<dbReference type="ExpressionAtlas" id="O81842">
    <property type="expression patterns" value="baseline and differential"/>
</dbReference>
<feature type="transmembrane region" description="Helical" evidence="1">
    <location>
        <begin position="126"/>
        <end position="145"/>
    </location>
</feature>
<dbReference type="EMBL" id="AL030978">
    <property type="protein sequence ID" value="CAA19733.1"/>
    <property type="molecule type" value="Genomic_DNA"/>
</dbReference>
<keyword evidence="1" id="KW-0472">Membrane</keyword>
<accession>O81842</accession>
<proteinExistence type="predicted"/>
<keyword evidence="1" id="KW-1133">Transmembrane helix</keyword>
<evidence type="ECO:0000256" key="1">
    <source>
        <dbReference type="SAM" id="Phobius"/>
    </source>
</evidence>
<dbReference type="AlphaFoldDB" id="O81842"/>
<name>O81842_ARATH</name>
<keyword evidence="1" id="KW-0812">Transmembrane</keyword>
<evidence type="ECO:0000313" key="2">
    <source>
        <dbReference type="EMBL" id="CAA19733.1"/>
    </source>
</evidence>
<reference evidence="2" key="3">
    <citation type="submission" date="2000-03" db="EMBL/GenBank/DDBJ databases">
        <authorList>
            <person name="EU Arabidopsis sequencing project"/>
        </authorList>
    </citation>
    <scope>NUCLEOTIDE SEQUENCE</scope>
</reference>
<reference key="1">
    <citation type="journal article" date="1999" name="Nature">
        <title>Sequence and analysis of chromosome 4 of the plant Arabidopsis thaliana.</title>
        <authorList>
            <consortium name="EU"/>
            <consortium name="CSHL and WU Arabidopsis Sequencing Project"/>
            <person name="Mayer K."/>
            <person name="Schuller C."/>
            <person name="Wambutt R."/>
            <person name="Murphy G."/>
            <person name="Volckaert G."/>
            <person name="Pohl T."/>
            <person name="Dusterhoft A."/>
            <person name="Stiekema W."/>
            <person name="Entian K.D."/>
            <person name="Terryn N."/>
            <person name="Harris B."/>
            <person name="Ansorge W."/>
            <person name="Brandt P."/>
            <person name="Grivell L."/>
            <person name="Rieger M."/>
            <person name="Weichselgartner M."/>
            <person name="de Simone V."/>
            <person name="Obermaier B."/>
            <person name="Mache R."/>
            <person name="Muller M."/>
            <person name="Kreis M."/>
            <person name="Delseny M."/>
            <person name="Puigdomenech P."/>
            <person name="Watson M."/>
            <person name="Schmidtheini T."/>
            <person name="Reichert B."/>
            <person name="Portatelle D."/>
            <person name="Perez-Alonso M."/>
            <person name="Boutry M."/>
            <person name="Bancroft I."/>
            <person name="Vos P."/>
            <person name="Hoheisel J."/>
            <person name="Zimmermann W."/>
            <person name="Wedler H."/>
            <person name="Ridley P."/>
            <person name="Langham S.A."/>
            <person name="McCullagh B."/>
            <person name="Bilham L."/>
            <person name="Robben J."/>
            <person name="Van der Schueren J."/>
            <person name="Grymonprez B."/>
            <person name="Chuang Y.J."/>
            <person name="Vandenbussche F."/>
            <person name="Braeken M."/>
            <person name="Weltjens I."/>
            <person name="Voet M."/>
            <person name="Bastiaens I."/>
            <person name="Aert R."/>
            <person name="Defoor E."/>
            <person name="Weitzenegger T."/>
            <person name="Bothe G."/>
            <person name="Ramsperger U."/>
            <person name="Hilbert H."/>
            <person name="Braun M."/>
            <person name="Holzer E."/>
            <person name="Brandt A."/>
            <person name="Peters S."/>
            <person name="van Staveren M."/>
            <person name="Dirske W."/>
            <person name="Mooijman P."/>
            <person name="Klein Lankhorst R."/>
            <person name="Rose M."/>
            <person name="Hauf J."/>
            <person name="Kotter P."/>
            <person name="Berneiser S."/>
            <person name="Hempel S."/>
            <person name="Feldpausch M."/>
            <person name="Lamberth S."/>
            <person name="Van den Daele H."/>
            <person name="De Keyser A."/>
            <person name="Buysshaert C."/>
            <person name="Gielen J."/>
            <person name="Villarroel R."/>
            <person name="De Clercq R."/>
            <person name="Van Montagu M."/>
            <person name="Rogers J."/>
            <person name="Cronin A."/>
            <person name="Quail M."/>
            <person name="Bray-Allen S."/>
            <person name="Clark L."/>
            <person name="Doggett J."/>
            <person name="Hall S."/>
            <person name="Kay M."/>
            <person name="Lennard N."/>
            <person name="McLay K."/>
            <person name="Mayes R."/>
            <person name="Pettett A."/>
            <person name="Rajandream M.A."/>
            <person name="Lyne M."/>
            <person name="Benes V."/>
            <person name="Rechmann S."/>
            <person name="Borkova D."/>
            <person name="Blocker H."/>
            <person name="Scharfe M."/>
            <person name="Grimm M."/>
            <person name="Lohnert T.H."/>
            <person name="Dose S."/>
            <person name="de Haan M."/>
            <person name="Maarse A."/>
            <person name="Schafer M."/>
            <person name="Muller-Auer S."/>
            <person name="Gabel C."/>
            <person name="Fuchs M."/>
            <person name="Fartmann B."/>
            <person name="Granderath K."/>
            <person name="Dauner D."/>
            <person name="Herzl A."/>
            <person name="Neumann S."/>
            <person name="Argiriou A."/>
            <person name="Vitale D."/>
            <person name="Liguori R."/>
            <person name="Piravandi E."/>
            <person name="Massenet O."/>
            <person name="Quigley F."/>
            <person name="Clabauld G."/>
            <person name="Mundlein A."/>
            <person name="Felber R."/>
            <person name="Schnabl S."/>
            <person name="Hiller R."/>
            <person name="Schmidt W."/>
            <person name="Lecharny A."/>
            <person name="Aubourg S."/>
            <person name="Chefdor F."/>
            <person name="Cooke R."/>
            <person name="Berger C."/>
            <person name="Montfort A."/>
            <person name="Casacuberta E."/>
            <person name="Gibbons T."/>
            <person name="Weber N."/>
            <person name="Vandenbol M."/>
            <person name="Bargues M."/>
            <person name="Terol J."/>
            <person name="Torres A."/>
            <person name="Perez-Perez A."/>
            <person name="Purnelle B."/>
            <person name="Bent E."/>
            <person name="Johnson S."/>
            <person name="Tacon D."/>
            <person name="Jesse T."/>
            <person name="Heijnen L."/>
            <person name="Schwarz S."/>
            <person name="Scholler P."/>
            <person name="Heber S."/>
            <person name="Francs P."/>
            <person name="Bielke C."/>
            <person name="Frishman D."/>
            <person name="Haase D."/>
            <person name="Lemcke K."/>
            <person name="Mewes H.W."/>
            <person name="Stocker S."/>
            <person name="Zaccaria P."/>
            <person name="Bevan M."/>
            <person name="Wilson R.K."/>
            <person name="de la Bastide M."/>
            <person name="Habermann K."/>
            <person name="Parnell L."/>
            <person name="Dedhia N."/>
            <person name="Gnoj L."/>
            <person name="Schutz K."/>
            <person name="Huang E."/>
            <person name="Spiegel L."/>
            <person name="Sehkon M."/>
            <person name="Murray J."/>
            <person name="Sheet P."/>
            <person name="Cordes M."/>
            <person name="Abu-Threideh J."/>
            <person name="Stoneking T."/>
            <person name="Kalicki J."/>
            <person name="Graves T."/>
            <person name="Harmon G."/>
            <person name="Edwards J."/>
            <person name="Latreille P."/>
            <person name="Courtney L."/>
            <person name="Cloud J."/>
            <person name="Abbott A."/>
            <person name="Scott K."/>
            <person name="Johnson D."/>
            <person name="Minx P."/>
            <person name="Bentley D."/>
            <person name="Fulton B."/>
            <person name="Miller N."/>
            <person name="Greco T."/>
            <person name="Kemp K."/>
            <person name="Kramer J."/>
            <person name="Fulton L."/>
            <person name="Mardis E."/>
            <person name="Dante M."/>
            <person name="Pepin K."/>
            <person name="Hillier L."/>
            <person name="Nelson J."/>
            <person name="Spieth J."/>
            <person name="Ryan E."/>
            <person name="Andrews S."/>
            <person name="Geisel C."/>
            <person name="Layman D."/>
            <person name="Du H."/>
            <person name="Ali J."/>
            <person name="Berghoff A."/>
            <person name="Jones K."/>
            <person name="Drone K."/>
            <person name="Cotton M."/>
            <person name="Joshu C."/>
            <person name="Antonoiu B."/>
            <person name="Zidanic M."/>
            <person name="Strong C."/>
            <person name="Sun H."/>
            <person name="Lamar B."/>
            <person name="Yordan C."/>
            <person name="Ma P."/>
            <person name="Zhong J."/>
            <person name="Preston R."/>
            <person name="Vil D."/>
            <person name="Shekher M."/>
            <person name="Matero A."/>
            <person name="Shah R."/>
            <person name="Swaby I.K."/>
            <person name="O'Shaughnessy A."/>
            <person name="Rodriguez M."/>
            <person name="Hoffmann J."/>
            <person name="Till S."/>
            <person name="Granat S."/>
            <person name="Shohdy N."/>
            <person name="Hasegawa A."/>
            <person name="Hameed A."/>
            <person name="Lodhi M."/>
            <person name="Johnson A."/>
            <person name="Chen E."/>
            <person name="Marra M."/>
            <person name="Martienssen R."/>
            <person name="McCombie W.R."/>
        </authorList>
    </citation>
    <scope>NUCLEOTIDE SEQUENCE [LARGE SCALE GENOMIC DNA]</scope>
    <source>
        <strain>cv. Columbia</strain>
    </source>
</reference>
<reference evidence="3" key="2">
    <citation type="submission" date="2000-03" db="EMBL/GenBank/DDBJ databases">
        <authorList>
            <person name="Hilbert H."/>
            <person name="Braun M."/>
            <person name="Holzer E."/>
            <person name="Brandt A."/>
            <person name="Duesterhoeft A."/>
            <person name="Mewes H.W."/>
            <person name="Lemcke K."/>
            <person name="Mayer K.F.X."/>
        </authorList>
    </citation>
    <scope>NUCLEOTIDE SEQUENCE</scope>
</reference>
<dbReference type="EMBL" id="AL161571">
    <property type="protein sequence ID" value="CAB81389.1"/>
    <property type="molecule type" value="Genomic_DNA"/>
</dbReference>